<gene>
    <name evidence="7" type="ORF">SAMN05660299_02372</name>
</gene>
<organism evidence="7 8">
    <name type="scientific">Megasphaera paucivorans</name>
    <dbReference type="NCBI Taxonomy" id="349095"/>
    <lineage>
        <taxon>Bacteria</taxon>
        <taxon>Bacillati</taxon>
        <taxon>Bacillota</taxon>
        <taxon>Negativicutes</taxon>
        <taxon>Veillonellales</taxon>
        <taxon>Veillonellaceae</taxon>
        <taxon>Megasphaera</taxon>
    </lineage>
</organism>
<evidence type="ECO:0000256" key="1">
    <source>
        <dbReference type="ARBA" id="ARBA00006247"/>
    </source>
</evidence>
<keyword evidence="5" id="KW-0862">Zinc</keyword>
<dbReference type="STRING" id="349095.SAMN05660299_02372"/>
<proteinExistence type="inferred from homology"/>
<dbReference type="Gene3D" id="3.30.70.360">
    <property type="match status" value="1"/>
</dbReference>
<dbReference type="GO" id="GO:0046872">
    <property type="term" value="F:metal ion binding"/>
    <property type="evidence" value="ECO:0007669"/>
    <property type="project" value="UniProtKB-KW"/>
</dbReference>
<dbReference type="InterPro" id="IPR036264">
    <property type="entry name" value="Bact_exopeptidase_dim_dom"/>
</dbReference>
<keyword evidence="3" id="KW-0479">Metal-binding</keyword>
<evidence type="ECO:0000313" key="7">
    <source>
        <dbReference type="EMBL" id="SDN23432.1"/>
    </source>
</evidence>
<dbReference type="PANTHER" id="PTHR45962">
    <property type="entry name" value="N-FATTY-ACYL-AMINO ACID SYNTHASE/HYDROLASE PM20D1"/>
    <property type="match status" value="1"/>
</dbReference>
<dbReference type="SUPFAM" id="SSF53187">
    <property type="entry name" value="Zn-dependent exopeptidases"/>
    <property type="match status" value="1"/>
</dbReference>
<dbReference type="GO" id="GO:0004180">
    <property type="term" value="F:carboxypeptidase activity"/>
    <property type="evidence" value="ECO:0007669"/>
    <property type="project" value="UniProtKB-KW"/>
</dbReference>
<dbReference type="RefSeq" id="WP_091652217.1">
    <property type="nucleotide sequence ID" value="NZ_FNHQ01000032.1"/>
</dbReference>
<keyword evidence="2" id="KW-0645">Protease</keyword>
<dbReference type="Pfam" id="PF01546">
    <property type="entry name" value="Peptidase_M20"/>
    <property type="match status" value="1"/>
</dbReference>
<evidence type="ECO:0000259" key="6">
    <source>
        <dbReference type="Pfam" id="PF07687"/>
    </source>
</evidence>
<accession>A0A1G9ZPG2</accession>
<dbReference type="SUPFAM" id="SSF55031">
    <property type="entry name" value="Bacterial exopeptidase dimerisation domain"/>
    <property type="match status" value="1"/>
</dbReference>
<evidence type="ECO:0000256" key="3">
    <source>
        <dbReference type="ARBA" id="ARBA00022723"/>
    </source>
</evidence>
<dbReference type="OrthoDB" id="9792335at2"/>
<dbReference type="PROSITE" id="PS00758">
    <property type="entry name" value="ARGE_DAPE_CPG2_1"/>
    <property type="match status" value="1"/>
</dbReference>
<sequence length="451" mass="50059">MKETHADYVRRFQEFIKFPTISTTNDEATDFAPFSQFHEYLEKNYPLVHSYTQKENIGNASLLFHWKSSHPTLPPVLLMGHQDVTSAGDPALWHYPPFSAEIADDCIWGRGTTDCKHIMFAELEAVEALLSEGFSPAYDIYLSYGHNEEVGADNAHKGAVLTAAELARRGVHLECLLDEGGMVTAGKEKGYDGYIANISLAEKGFNNYKLYYECSGGHSSTPGQGSALGKIARGIIGVEDNPFPYRLTPLTRKQLSAMSLYVSEPEKSIFASPEKHWNELKKLAESDKKLDAILHTTMAVTMASGSQQANVLPSQAEAVINCRLLQGDTVESVLSYIRSHIPANLTVRSMYDADPVPVPDVDENGTYGLLSSVLKDMYGKQTILVPSLMTGGTDARFYADICDNLFRFGGFLRDNRWGQAHEINEKIPCDALPSGINFFKTFLKKYNIKNQ</sequence>
<dbReference type="InterPro" id="IPR001261">
    <property type="entry name" value="ArgE/DapE_CS"/>
</dbReference>
<comment type="similarity">
    <text evidence="1">Belongs to the peptidase M20A family.</text>
</comment>
<dbReference type="Gene3D" id="1.10.150.900">
    <property type="match status" value="1"/>
</dbReference>
<dbReference type="Pfam" id="PF07687">
    <property type="entry name" value="M20_dimer"/>
    <property type="match status" value="1"/>
</dbReference>
<dbReference type="InterPro" id="IPR047177">
    <property type="entry name" value="Pept_M20A"/>
</dbReference>
<dbReference type="EMBL" id="FNHQ01000032">
    <property type="protein sequence ID" value="SDN23432.1"/>
    <property type="molecule type" value="Genomic_DNA"/>
</dbReference>
<name>A0A1G9ZPG2_9FIRM</name>
<dbReference type="Gene3D" id="3.40.630.10">
    <property type="entry name" value="Zn peptidases"/>
    <property type="match status" value="1"/>
</dbReference>
<dbReference type="Proteomes" id="UP000199309">
    <property type="component" value="Unassembled WGS sequence"/>
</dbReference>
<dbReference type="PANTHER" id="PTHR45962:SF1">
    <property type="entry name" value="N-FATTY-ACYL-AMINO ACID SYNTHASE_HYDROLASE PM20D1"/>
    <property type="match status" value="1"/>
</dbReference>
<dbReference type="InterPro" id="IPR002933">
    <property type="entry name" value="Peptidase_M20"/>
</dbReference>
<feature type="domain" description="Peptidase M20 dimerisation" evidence="6">
    <location>
        <begin position="201"/>
        <end position="342"/>
    </location>
</feature>
<dbReference type="AlphaFoldDB" id="A0A1G9ZPG2"/>
<evidence type="ECO:0000256" key="5">
    <source>
        <dbReference type="ARBA" id="ARBA00022833"/>
    </source>
</evidence>
<dbReference type="GO" id="GO:0006508">
    <property type="term" value="P:proteolysis"/>
    <property type="evidence" value="ECO:0007669"/>
    <property type="project" value="UniProtKB-KW"/>
</dbReference>
<dbReference type="InterPro" id="IPR011650">
    <property type="entry name" value="Peptidase_M20_dimer"/>
</dbReference>
<evidence type="ECO:0000256" key="4">
    <source>
        <dbReference type="ARBA" id="ARBA00022801"/>
    </source>
</evidence>
<keyword evidence="8" id="KW-1185">Reference proteome</keyword>
<reference evidence="7 8" key="1">
    <citation type="submission" date="2016-10" db="EMBL/GenBank/DDBJ databases">
        <authorList>
            <person name="de Groot N.N."/>
        </authorList>
    </citation>
    <scope>NUCLEOTIDE SEQUENCE [LARGE SCALE GENOMIC DNA]</scope>
    <source>
        <strain evidence="7 8">DSM 16981</strain>
    </source>
</reference>
<keyword evidence="4" id="KW-0378">Hydrolase</keyword>
<evidence type="ECO:0000256" key="2">
    <source>
        <dbReference type="ARBA" id="ARBA00022670"/>
    </source>
</evidence>
<keyword evidence="7" id="KW-0121">Carboxypeptidase</keyword>
<evidence type="ECO:0000313" key="8">
    <source>
        <dbReference type="Proteomes" id="UP000199309"/>
    </source>
</evidence>
<protein>
    <submittedName>
        <fullName evidence="7">Carboxypeptidase PM20D1</fullName>
    </submittedName>
</protein>